<evidence type="ECO:0000313" key="9">
    <source>
        <dbReference type="EMBL" id="GAA3051791.1"/>
    </source>
</evidence>
<dbReference type="HAMAP" id="MF_00182">
    <property type="entry name" value="Formyl_trans"/>
    <property type="match status" value="1"/>
</dbReference>
<name>A0ABP6LMH3_9MICC</name>
<evidence type="ECO:0000256" key="5">
    <source>
        <dbReference type="HAMAP-Rule" id="MF_00182"/>
    </source>
</evidence>
<evidence type="ECO:0000256" key="6">
    <source>
        <dbReference type="SAM" id="MobiDB-lite"/>
    </source>
</evidence>
<feature type="compositionally biased region" description="Low complexity" evidence="6">
    <location>
        <begin position="353"/>
        <end position="365"/>
    </location>
</feature>
<dbReference type="SUPFAM" id="SSF53328">
    <property type="entry name" value="Formyltransferase"/>
    <property type="match status" value="1"/>
</dbReference>
<dbReference type="InterPro" id="IPR005793">
    <property type="entry name" value="Formyl_trans_C"/>
</dbReference>
<keyword evidence="3 5" id="KW-0808">Transferase</keyword>
<dbReference type="EMBL" id="BAAAVT010000001">
    <property type="protein sequence ID" value="GAA3051791.1"/>
    <property type="molecule type" value="Genomic_DNA"/>
</dbReference>
<dbReference type="InterPro" id="IPR044135">
    <property type="entry name" value="Met-tRNA-FMT_C"/>
</dbReference>
<evidence type="ECO:0000256" key="2">
    <source>
        <dbReference type="ARBA" id="ARBA00012261"/>
    </source>
</evidence>
<evidence type="ECO:0000256" key="3">
    <source>
        <dbReference type="ARBA" id="ARBA00022679"/>
    </source>
</evidence>
<feature type="region of interest" description="Disordered" evidence="6">
    <location>
        <begin position="286"/>
        <end position="305"/>
    </location>
</feature>
<dbReference type="InterPro" id="IPR005794">
    <property type="entry name" value="Fmt"/>
</dbReference>
<dbReference type="PANTHER" id="PTHR11138:SF5">
    <property type="entry name" value="METHIONYL-TRNA FORMYLTRANSFERASE, MITOCHONDRIAL"/>
    <property type="match status" value="1"/>
</dbReference>
<evidence type="ECO:0000259" key="8">
    <source>
        <dbReference type="Pfam" id="PF02911"/>
    </source>
</evidence>
<dbReference type="NCBIfam" id="TIGR00460">
    <property type="entry name" value="fmt"/>
    <property type="match status" value="1"/>
</dbReference>
<dbReference type="CDD" id="cd08646">
    <property type="entry name" value="FMT_core_Met-tRNA-FMT_N"/>
    <property type="match status" value="1"/>
</dbReference>
<comment type="caution">
    <text evidence="9">The sequence shown here is derived from an EMBL/GenBank/DDBJ whole genome shotgun (WGS) entry which is preliminary data.</text>
</comment>
<proteinExistence type="inferred from homology"/>
<accession>A0ABP6LMH3</accession>
<dbReference type="PANTHER" id="PTHR11138">
    <property type="entry name" value="METHIONYL-TRNA FORMYLTRANSFERASE"/>
    <property type="match status" value="1"/>
</dbReference>
<comment type="catalytic activity">
    <reaction evidence="5">
        <text>L-methionyl-tRNA(fMet) + (6R)-10-formyltetrahydrofolate = N-formyl-L-methionyl-tRNA(fMet) + (6S)-5,6,7,8-tetrahydrofolate + H(+)</text>
        <dbReference type="Rhea" id="RHEA:24380"/>
        <dbReference type="Rhea" id="RHEA-COMP:9952"/>
        <dbReference type="Rhea" id="RHEA-COMP:9953"/>
        <dbReference type="ChEBI" id="CHEBI:15378"/>
        <dbReference type="ChEBI" id="CHEBI:57453"/>
        <dbReference type="ChEBI" id="CHEBI:78530"/>
        <dbReference type="ChEBI" id="CHEBI:78844"/>
        <dbReference type="ChEBI" id="CHEBI:195366"/>
        <dbReference type="EC" id="2.1.2.9"/>
    </reaction>
</comment>
<feature type="domain" description="Formyl transferase N-terminal" evidence="7">
    <location>
        <begin position="36"/>
        <end position="207"/>
    </location>
</feature>
<dbReference type="InterPro" id="IPR041711">
    <property type="entry name" value="Met-tRNA-FMT_N"/>
</dbReference>
<evidence type="ECO:0000259" key="7">
    <source>
        <dbReference type="Pfam" id="PF00551"/>
    </source>
</evidence>
<dbReference type="EC" id="2.1.2.9" evidence="2 5"/>
<dbReference type="RefSeq" id="WP_344683420.1">
    <property type="nucleotide sequence ID" value="NZ_BAAAVT010000001.1"/>
</dbReference>
<evidence type="ECO:0000313" key="10">
    <source>
        <dbReference type="Proteomes" id="UP001500236"/>
    </source>
</evidence>
<dbReference type="InterPro" id="IPR036477">
    <property type="entry name" value="Formyl_transf_N_sf"/>
</dbReference>
<feature type="domain" description="Formyl transferase C-terminal" evidence="8">
    <location>
        <begin position="234"/>
        <end position="342"/>
    </location>
</feature>
<protein>
    <recommendedName>
        <fullName evidence="2 5">Methionyl-tRNA formyltransferase</fullName>
        <ecNumber evidence="2 5">2.1.2.9</ecNumber>
    </recommendedName>
</protein>
<feature type="binding site" evidence="5">
    <location>
        <begin position="141"/>
        <end position="144"/>
    </location>
    <ligand>
        <name>(6S)-5,6,7,8-tetrahydrofolate</name>
        <dbReference type="ChEBI" id="CHEBI:57453"/>
    </ligand>
</feature>
<dbReference type="InterPro" id="IPR002376">
    <property type="entry name" value="Formyl_transf_N"/>
</dbReference>
<feature type="region of interest" description="Disordered" evidence="6">
    <location>
        <begin position="348"/>
        <end position="372"/>
    </location>
</feature>
<keyword evidence="10" id="KW-1185">Reference proteome</keyword>
<dbReference type="InterPro" id="IPR011034">
    <property type="entry name" value="Formyl_transferase-like_C_sf"/>
</dbReference>
<dbReference type="SUPFAM" id="SSF50486">
    <property type="entry name" value="FMT C-terminal domain-like"/>
    <property type="match status" value="1"/>
</dbReference>
<gene>
    <name evidence="5 9" type="primary">fmt</name>
    <name evidence="9" type="ORF">GCM10010529_02370</name>
</gene>
<dbReference type="Gene3D" id="3.40.50.12230">
    <property type="match status" value="1"/>
</dbReference>
<dbReference type="CDD" id="cd08704">
    <property type="entry name" value="Met_tRNA_FMT_C"/>
    <property type="match status" value="1"/>
</dbReference>
<reference evidence="10" key="1">
    <citation type="journal article" date="2019" name="Int. J. Syst. Evol. Microbiol.">
        <title>The Global Catalogue of Microorganisms (GCM) 10K type strain sequencing project: providing services to taxonomists for standard genome sequencing and annotation.</title>
        <authorList>
            <consortium name="The Broad Institute Genomics Platform"/>
            <consortium name="The Broad Institute Genome Sequencing Center for Infectious Disease"/>
            <person name="Wu L."/>
            <person name="Ma J."/>
        </authorList>
    </citation>
    <scope>NUCLEOTIDE SEQUENCE [LARGE SCALE GENOMIC DNA]</scope>
    <source>
        <strain evidence="10">JCM 14309</strain>
    </source>
</reference>
<dbReference type="Pfam" id="PF00551">
    <property type="entry name" value="Formyl_trans_N"/>
    <property type="match status" value="1"/>
</dbReference>
<comment type="function">
    <text evidence="5">Attaches a formyl group to the free amino group of methionyl-tRNA(fMet). The formyl group appears to play a dual role in the initiator identity of N-formylmethionyl-tRNA by promoting its recognition by IF2 and preventing the misappropriation of this tRNA by the elongation apparatus.</text>
</comment>
<evidence type="ECO:0000256" key="4">
    <source>
        <dbReference type="ARBA" id="ARBA00022917"/>
    </source>
</evidence>
<evidence type="ECO:0000256" key="1">
    <source>
        <dbReference type="ARBA" id="ARBA00010699"/>
    </source>
</evidence>
<dbReference type="Proteomes" id="UP001500236">
    <property type="component" value="Unassembled WGS sequence"/>
</dbReference>
<comment type="similarity">
    <text evidence="1 5">Belongs to the Fmt family.</text>
</comment>
<organism evidence="9 10">
    <name type="scientific">Nesterenkonia aethiopica</name>
    <dbReference type="NCBI Taxonomy" id="269144"/>
    <lineage>
        <taxon>Bacteria</taxon>
        <taxon>Bacillati</taxon>
        <taxon>Actinomycetota</taxon>
        <taxon>Actinomycetes</taxon>
        <taxon>Micrococcales</taxon>
        <taxon>Micrococcaceae</taxon>
        <taxon>Nesterenkonia</taxon>
    </lineage>
</organism>
<dbReference type="Pfam" id="PF02911">
    <property type="entry name" value="Formyl_trans_C"/>
    <property type="match status" value="1"/>
</dbReference>
<sequence>MTPAPRPRILSEDDLHEAHGAVDPADLRAGARQGRIIFAGTPPIAADCLRSLLDDGVQVAGVLTRPDAPVGRRRRLTPSPVAQAAEDADIPVVKADRVDAATLEELTALDAELGVVVAYGALLPAPALEALPRGWVNLHYSALPRHRGAAPVQHAILAGDATAAATVFQLETGMDTGPIHAMCEVPLSPEHSAGVVLQDLTRLGGALLATLLPELLTGASVPVPQEGAPSHARKLTREDAYVDPHQEAEAVVRRINATIPEPGAWTLHDDQRLKLGTARVYEAELPEPLARSRPGEVSLAPADRTPQHPEVVLRAVDGGVVLSAVQPAGKRMIAAADWLRGLRGRVTLGAAAPTPDGPTTSTRPTDTSREDR</sequence>
<keyword evidence="4 5" id="KW-0648">Protein biosynthesis</keyword>